<proteinExistence type="inferred from homology"/>
<dbReference type="EMBL" id="JBFOLK010000008">
    <property type="protein sequence ID" value="KAL2491833.1"/>
    <property type="molecule type" value="Genomic_DNA"/>
</dbReference>
<sequence length="166" mass="18932">MEMEGRNEEEVEVIHSWSAPRSLSTSLMYSFAQRDDMEVLDEPLYANFLHVTGLERPYREELLSKMESDGNKVVKEIIFGPGQKKYRYCKHIAKQHVPGLTDELMKKGKHFILIRNPLDVLPSFEKVVAPSFLELGLASLVSIYSELCERGKPPPIVDATVLQENP</sequence>
<dbReference type="SUPFAM" id="SSF52540">
    <property type="entry name" value="P-loop containing nucleoside triphosphate hydrolases"/>
    <property type="match status" value="1"/>
</dbReference>
<comment type="similarity">
    <text evidence="1">Belongs to the class-IV pyridoxal-phosphate-dependent aminotransferase family.</text>
</comment>
<keyword evidence="3" id="KW-1185">Reference proteome</keyword>
<name>A0ABD1RU34_9LAMI</name>
<dbReference type="PANTHER" id="PTHR42743:SF11">
    <property type="entry name" value="AMINODEOXYCHORISMATE LYASE"/>
    <property type="match status" value="1"/>
</dbReference>
<dbReference type="PANTHER" id="PTHR42743">
    <property type="entry name" value="AMINO-ACID AMINOTRANSFERASE"/>
    <property type="match status" value="1"/>
</dbReference>
<gene>
    <name evidence="2" type="ORF">Adt_27461</name>
</gene>
<organism evidence="2 3">
    <name type="scientific">Abeliophyllum distichum</name>
    <dbReference type="NCBI Taxonomy" id="126358"/>
    <lineage>
        <taxon>Eukaryota</taxon>
        <taxon>Viridiplantae</taxon>
        <taxon>Streptophyta</taxon>
        <taxon>Embryophyta</taxon>
        <taxon>Tracheophyta</taxon>
        <taxon>Spermatophyta</taxon>
        <taxon>Magnoliopsida</taxon>
        <taxon>eudicotyledons</taxon>
        <taxon>Gunneridae</taxon>
        <taxon>Pentapetalae</taxon>
        <taxon>asterids</taxon>
        <taxon>lamiids</taxon>
        <taxon>Lamiales</taxon>
        <taxon>Oleaceae</taxon>
        <taxon>Forsythieae</taxon>
        <taxon>Abeliophyllum</taxon>
    </lineage>
</organism>
<protein>
    <submittedName>
        <fullName evidence="2">Branched-chain-amino-acid aminotransferase-like protein 1</fullName>
    </submittedName>
</protein>
<dbReference type="Proteomes" id="UP001604336">
    <property type="component" value="Unassembled WGS sequence"/>
</dbReference>
<comment type="caution">
    <text evidence="2">The sequence shown here is derived from an EMBL/GenBank/DDBJ whole genome shotgun (WGS) entry which is preliminary data.</text>
</comment>
<evidence type="ECO:0000313" key="2">
    <source>
        <dbReference type="EMBL" id="KAL2491833.1"/>
    </source>
</evidence>
<dbReference type="Pfam" id="PF19798">
    <property type="entry name" value="Sulfotransfer_5"/>
    <property type="match status" value="1"/>
</dbReference>
<dbReference type="AlphaFoldDB" id="A0ABD1RU34"/>
<accession>A0ABD1RU34</accession>
<evidence type="ECO:0000313" key="3">
    <source>
        <dbReference type="Proteomes" id="UP001604336"/>
    </source>
</evidence>
<dbReference type="InterPro" id="IPR027417">
    <property type="entry name" value="P-loop_NTPase"/>
</dbReference>
<reference evidence="3" key="1">
    <citation type="submission" date="2024-07" db="EMBL/GenBank/DDBJ databases">
        <title>Two chromosome-level genome assemblies of Korean endemic species Abeliophyllum distichum and Forsythia ovata (Oleaceae).</title>
        <authorList>
            <person name="Jang H."/>
        </authorList>
    </citation>
    <scope>NUCLEOTIDE SEQUENCE [LARGE SCALE GENOMIC DNA]</scope>
</reference>
<dbReference type="InterPro" id="IPR050571">
    <property type="entry name" value="Class-IV_PLP-Dep_Aminotrnsfr"/>
</dbReference>
<evidence type="ECO:0000256" key="1">
    <source>
        <dbReference type="ARBA" id="ARBA00009320"/>
    </source>
</evidence>